<dbReference type="AlphaFoldDB" id="A0AAD9YRG3"/>
<protein>
    <submittedName>
        <fullName evidence="1">Retrotransposon hobase</fullName>
    </submittedName>
</protein>
<comment type="caution">
    <text evidence="1">The sequence shown here is derived from an EMBL/GenBank/DDBJ whole genome shotgun (WGS) entry which is preliminary data.</text>
</comment>
<sequence>MNAPVLLFTDSANAYSYVMNPLNQACTRYIDVRYKWIVEEVLTNKTFSLRLINGFEMTADGLTKSLKAQKHRDFVRILGLVDRLEDDMDQRIIR</sequence>
<reference evidence="1" key="1">
    <citation type="submission" date="2023-02" db="EMBL/GenBank/DDBJ databases">
        <title>Colletotrichum kahawae CIFC_Que2 genome sequencing and assembly.</title>
        <authorList>
            <person name="Baroncelli R."/>
        </authorList>
    </citation>
    <scope>NUCLEOTIDE SEQUENCE</scope>
    <source>
        <strain evidence="1">CIFC_Que2</strain>
    </source>
</reference>
<accession>A0AAD9YRG3</accession>
<evidence type="ECO:0000313" key="2">
    <source>
        <dbReference type="Proteomes" id="UP001281614"/>
    </source>
</evidence>
<dbReference type="Proteomes" id="UP001281614">
    <property type="component" value="Unassembled WGS sequence"/>
</dbReference>
<evidence type="ECO:0000313" key="1">
    <source>
        <dbReference type="EMBL" id="KAK2772727.1"/>
    </source>
</evidence>
<gene>
    <name evidence="1" type="ORF">CKAH01_13811</name>
</gene>
<dbReference type="EMBL" id="VYYT01000064">
    <property type="protein sequence ID" value="KAK2772727.1"/>
    <property type="molecule type" value="Genomic_DNA"/>
</dbReference>
<name>A0AAD9YRG3_COLKA</name>
<organism evidence="1 2">
    <name type="scientific">Colletotrichum kahawae</name>
    <name type="common">Coffee berry disease fungus</name>
    <dbReference type="NCBI Taxonomy" id="34407"/>
    <lineage>
        <taxon>Eukaryota</taxon>
        <taxon>Fungi</taxon>
        <taxon>Dikarya</taxon>
        <taxon>Ascomycota</taxon>
        <taxon>Pezizomycotina</taxon>
        <taxon>Sordariomycetes</taxon>
        <taxon>Hypocreomycetidae</taxon>
        <taxon>Glomerellales</taxon>
        <taxon>Glomerellaceae</taxon>
        <taxon>Colletotrichum</taxon>
        <taxon>Colletotrichum gloeosporioides species complex</taxon>
    </lineage>
</organism>
<keyword evidence="2" id="KW-1185">Reference proteome</keyword>
<proteinExistence type="predicted"/>